<accession>A0A3M7RN56</accession>
<dbReference type="AlphaFoldDB" id="A0A3M7RN56"/>
<sequence>MIVICISGIISLKLIAFSISKSALIRIYLNNQNLLKPGNEGPCLNFVKKYRTKTVPTLIC</sequence>
<gene>
    <name evidence="1" type="ORF">BpHYR1_028986</name>
</gene>
<evidence type="ECO:0000313" key="2">
    <source>
        <dbReference type="Proteomes" id="UP000276133"/>
    </source>
</evidence>
<evidence type="ECO:0000313" key="1">
    <source>
        <dbReference type="EMBL" id="RNA25013.1"/>
    </source>
</evidence>
<proteinExistence type="predicted"/>
<dbReference type="EMBL" id="REGN01002994">
    <property type="protein sequence ID" value="RNA25013.1"/>
    <property type="molecule type" value="Genomic_DNA"/>
</dbReference>
<name>A0A3M7RN56_BRAPC</name>
<dbReference type="Proteomes" id="UP000276133">
    <property type="component" value="Unassembled WGS sequence"/>
</dbReference>
<organism evidence="1 2">
    <name type="scientific">Brachionus plicatilis</name>
    <name type="common">Marine rotifer</name>
    <name type="synonym">Brachionus muelleri</name>
    <dbReference type="NCBI Taxonomy" id="10195"/>
    <lineage>
        <taxon>Eukaryota</taxon>
        <taxon>Metazoa</taxon>
        <taxon>Spiralia</taxon>
        <taxon>Gnathifera</taxon>
        <taxon>Rotifera</taxon>
        <taxon>Eurotatoria</taxon>
        <taxon>Monogononta</taxon>
        <taxon>Pseudotrocha</taxon>
        <taxon>Ploima</taxon>
        <taxon>Brachionidae</taxon>
        <taxon>Brachionus</taxon>
    </lineage>
</organism>
<keyword evidence="2" id="KW-1185">Reference proteome</keyword>
<protein>
    <submittedName>
        <fullName evidence="1">Uncharacterized protein</fullName>
    </submittedName>
</protein>
<comment type="caution">
    <text evidence="1">The sequence shown here is derived from an EMBL/GenBank/DDBJ whole genome shotgun (WGS) entry which is preliminary data.</text>
</comment>
<reference evidence="1 2" key="1">
    <citation type="journal article" date="2018" name="Sci. Rep.">
        <title>Genomic signatures of local adaptation to the degree of environmental predictability in rotifers.</title>
        <authorList>
            <person name="Franch-Gras L."/>
            <person name="Hahn C."/>
            <person name="Garcia-Roger E.M."/>
            <person name="Carmona M.J."/>
            <person name="Serra M."/>
            <person name="Gomez A."/>
        </authorList>
    </citation>
    <scope>NUCLEOTIDE SEQUENCE [LARGE SCALE GENOMIC DNA]</scope>
    <source>
        <strain evidence="1">HYR1</strain>
    </source>
</reference>